<accession>A0ABR1ECH8</accession>
<evidence type="ECO:0000313" key="2">
    <source>
        <dbReference type="Proteomes" id="UP001303046"/>
    </source>
</evidence>
<reference evidence="1 2" key="1">
    <citation type="submission" date="2023-08" db="EMBL/GenBank/DDBJ databases">
        <title>A Necator americanus chromosomal reference genome.</title>
        <authorList>
            <person name="Ilik V."/>
            <person name="Petrzelkova K.J."/>
            <person name="Pardy F."/>
            <person name="Fuh T."/>
            <person name="Niatou-Singa F.S."/>
            <person name="Gouil Q."/>
            <person name="Baker L."/>
            <person name="Ritchie M.E."/>
            <person name="Jex A.R."/>
            <person name="Gazzola D."/>
            <person name="Li H."/>
            <person name="Toshio Fujiwara R."/>
            <person name="Zhan B."/>
            <person name="Aroian R.V."/>
            <person name="Pafco B."/>
            <person name="Schwarz E.M."/>
        </authorList>
    </citation>
    <scope>NUCLEOTIDE SEQUENCE [LARGE SCALE GENOMIC DNA]</scope>
    <source>
        <strain evidence="1 2">Aroian</strain>
        <tissue evidence="1">Whole animal</tissue>
    </source>
</reference>
<protein>
    <submittedName>
        <fullName evidence="1">Uncharacterized protein</fullName>
    </submittedName>
</protein>
<dbReference type="EMBL" id="JAVFWL010000006">
    <property type="protein sequence ID" value="KAK6760397.1"/>
    <property type="molecule type" value="Genomic_DNA"/>
</dbReference>
<keyword evidence="2" id="KW-1185">Reference proteome</keyword>
<name>A0ABR1ECH8_NECAM</name>
<comment type="caution">
    <text evidence="1">The sequence shown here is derived from an EMBL/GenBank/DDBJ whole genome shotgun (WGS) entry which is preliminary data.</text>
</comment>
<proteinExistence type="predicted"/>
<evidence type="ECO:0000313" key="1">
    <source>
        <dbReference type="EMBL" id="KAK6760397.1"/>
    </source>
</evidence>
<sequence>MNLKHGLRRDRPYYRQCTTPSRMVSVLDREDDFMALGVVGSITCRLWDDVSIGEIGRPLRTQLWEIQMGSRTQNFSHLSELITEYVIKTSK</sequence>
<organism evidence="1 2">
    <name type="scientific">Necator americanus</name>
    <name type="common">Human hookworm</name>
    <dbReference type="NCBI Taxonomy" id="51031"/>
    <lineage>
        <taxon>Eukaryota</taxon>
        <taxon>Metazoa</taxon>
        <taxon>Ecdysozoa</taxon>
        <taxon>Nematoda</taxon>
        <taxon>Chromadorea</taxon>
        <taxon>Rhabditida</taxon>
        <taxon>Rhabditina</taxon>
        <taxon>Rhabditomorpha</taxon>
        <taxon>Strongyloidea</taxon>
        <taxon>Ancylostomatidae</taxon>
        <taxon>Bunostominae</taxon>
        <taxon>Necator</taxon>
    </lineage>
</organism>
<gene>
    <name evidence="1" type="primary">Necator_chrX.g21911</name>
    <name evidence="1" type="ORF">RB195_021750</name>
</gene>
<dbReference type="Proteomes" id="UP001303046">
    <property type="component" value="Unassembled WGS sequence"/>
</dbReference>